<evidence type="ECO:0000256" key="1">
    <source>
        <dbReference type="ARBA" id="ARBA00008324"/>
    </source>
</evidence>
<dbReference type="InterPro" id="IPR029069">
    <property type="entry name" value="HotDog_dom_sf"/>
</dbReference>
<name>A0ABU9IBL3_9SPHN</name>
<comment type="caution">
    <text evidence="4">The sequence shown here is derived from an EMBL/GenBank/DDBJ whole genome shotgun (WGS) entry which is preliminary data.</text>
</comment>
<protein>
    <submittedName>
        <fullName evidence="4">PaaI family thioesterase</fullName>
        <ecNumber evidence="4">3.1.2.-</ecNumber>
    </submittedName>
</protein>
<dbReference type="EC" id="3.1.2.-" evidence="4"/>
<organism evidence="4 5">
    <name type="scientific">Aurantiacibacter gilvus</name>
    <dbReference type="NCBI Taxonomy" id="3139141"/>
    <lineage>
        <taxon>Bacteria</taxon>
        <taxon>Pseudomonadati</taxon>
        <taxon>Pseudomonadota</taxon>
        <taxon>Alphaproteobacteria</taxon>
        <taxon>Sphingomonadales</taxon>
        <taxon>Erythrobacteraceae</taxon>
        <taxon>Aurantiacibacter</taxon>
    </lineage>
</organism>
<gene>
    <name evidence="4" type="ORF">AAEO60_02885</name>
</gene>
<dbReference type="PANTHER" id="PTHR21660:SF1">
    <property type="entry name" value="ACYL-COENZYME A THIOESTERASE 13"/>
    <property type="match status" value="1"/>
</dbReference>
<sequence length="140" mass="15280">MTEQSPMLQWPSAKLMGAEFVSFDQDTLTVEMAFLPPPEFANMRGHVQGGLLAGPMDEAMGAAVFLATQGKLQLSLDINISFLRPVAMDRITVKARAVKAGRRVSFVEAELFDKDGKLCARTTATSMTTEWPNMKQGPDA</sequence>
<keyword evidence="5" id="KW-1185">Reference proteome</keyword>
<dbReference type="EMBL" id="JBBYHV010000001">
    <property type="protein sequence ID" value="MEL1249610.1"/>
    <property type="molecule type" value="Genomic_DNA"/>
</dbReference>
<accession>A0ABU9IBL3</accession>
<dbReference type="Gene3D" id="3.10.129.10">
    <property type="entry name" value="Hotdog Thioesterase"/>
    <property type="match status" value="1"/>
</dbReference>
<dbReference type="PANTHER" id="PTHR21660">
    <property type="entry name" value="THIOESTERASE SUPERFAMILY MEMBER-RELATED"/>
    <property type="match status" value="1"/>
</dbReference>
<evidence type="ECO:0000313" key="4">
    <source>
        <dbReference type="EMBL" id="MEL1249610.1"/>
    </source>
</evidence>
<dbReference type="Proteomes" id="UP001497045">
    <property type="component" value="Unassembled WGS sequence"/>
</dbReference>
<dbReference type="RefSeq" id="WP_341672143.1">
    <property type="nucleotide sequence ID" value="NZ_JBBYHV010000001.1"/>
</dbReference>
<proteinExistence type="inferred from homology"/>
<dbReference type="SUPFAM" id="SSF54637">
    <property type="entry name" value="Thioesterase/thiol ester dehydrase-isomerase"/>
    <property type="match status" value="1"/>
</dbReference>
<reference evidence="4 5" key="1">
    <citation type="submission" date="2024-04" db="EMBL/GenBank/DDBJ databases">
        <title>Aurantiacibacter sp. DGU6 16S ribosomal RNA gene Genome sequencing and assembly.</title>
        <authorList>
            <person name="Park S."/>
        </authorList>
    </citation>
    <scope>NUCLEOTIDE SEQUENCE [LARGE SCALE GENOMIC DNA]</scope>
    <source>
        <strain evidence="4 5">DGU6</strain>
    </source>
</reference>
<keyword evidence="2 4" id="KW-0378">Hydrolase</keyword>
<feature type="domain" description="Thioesterase" evidence="3">
    <location>
        <begin position="45"/>
        <end position="120"/>
    </location>
</feature>
<dbReference type="InterPro" id="IPR006683">
    <property type="entry name" value="Thioestr_dom"/>
</dbReference>
<evidence type="ECO:0000256" key="2">
    <source>
        <dbReference type="ARBA" id="ARBA00022801"/>
    </source>
</evidence>
<comment type="similarity">
    <text evidence="1">Belongs to the thioesterase PaaI family.</text>
</comment>
<dbReference type="GO" id="GO:0016787">
    <property type="term" value="F:hydrolase activity"/>
    <property type="evidence" value="ECO:0007669"/>
    <property type="project" value="UniProtKB-KW"/>
</dbReference>
<dbReference type="CDD" id="cd03443">
    <property type="entry name" value="PaaI_thioesterase"/>
    <property type="match status" value="1"/>
</dbReference>
<evidence type="ECO:0000259" key="3">
    <source>
        <dbReference type="Pfam" id="PF03061"/>
    </source>
</evidence>
<dbReference type="InterPro" id="IPR003736">
    <property type="entry name" value="PAAI_dom"/>
</dbReference>
<dbReference type="NCBIfam" id="TIGR00369">
    <property type="entry name" value="unchar_dom_1"/>
    <property type="match status" value="1"/>
</dbReference>
<dbReference type="Pfam" id="PF03061">
    <property type="entry name" value="4HBT"/>
    <property type="match status" value="1"/>
</dbReference>
<evidence type="ECO:0000313" key="5">
    <source>
        <dbReference type="Proteomes" id="UP001497045"/>
    </source>
</evidence>
<dbReference type="InterPro" id="IPR039298">
    <property type="entry name" value="ACOT13"/>
</dbReference>